<dbReference type="EMBL" id="JAVHJO010000001">
    <property type="protein sequence ID" value="KAK6543355.1"/>
    <property type="molecule type" value="Genomic_DNA"/>
</dbReference>
<dbReference type="Proteomes" id="UP001365542">
    <property type="component" value="Unassembled WGS sequence"/>
</dbReference>
<name>A0AAV9XMM3_9PEZI</name>
<feature type="domain" description="C2H2-type" evidence="2">
    <location>
        <begin position="91"/>
        <end position="113"/>
    </location>
</feature>
<gene>
    <name evidence="3" type="ORF">TWF694_000104</name>
</gene>
<organism evidence="3 4">
    <name type="scientific">Orbilia ellipsospora</name>
    <dbReference type="NCBI Taxonomy" id="2528407"/>
    <lineage>
        <taxon>Eukaryota</taxon>
        <taxon>Fungi</taxon>
        <taxon>Dikarya</taxon>
        <taxon>Ascomycota</taxon>
        <taxon>Pezizomycotina</taxon>
        <taxon>Orbiliomycetes</taxon>
        <taxon>Orbiliales</taxon>
        <taxon>Orbiliaceae</taxon>
        <taxon>Orbilia</taxon>
    </lineage>
</organism>
<accession>A0AAV9XMM3</accession>
<dbReference type="InterPro" id="IPR013087">
    <property type="entry name" value="Znf_C2H2_type"/>
</dbReference>
<protein>
    <recommendedName>
        <fullName evidence="2">C2H2-type domain-containing protein</fullName>
    </recommendedName>
</protein>
<keyword evidence="4" id="KW-1185">Reference proteome</keyword>
<feature type="region of interest" description="Disordered" evidence="1">
    <location>
        <begin position="1"/>
        <end position="26"/>
    </location>
</feature>
<evidence type="ECO:0000313" key="4">
    <source>
        <dbReference type="Proteomes" id="UP001365542"/>
    </source>
</evidence>
<evidence type="ECO:0000259" key="2">
    <source>
        <dbReference type="PROSITE" id="PS00028"/>
    </source>
</evidence>
<dbReference type="AlphaFoldDB" id="A0AAV9XMM3"/>
<proteinExistence type="predicted"/>
<evidence type="ECO:0000313" key="3">
    <source>
        <dbReference type="EMBL" id="KAK6543355.1"/>
    </source>
</evidence>
<sequence>MSQQSKAMASIKPKLSRPFLIPPPSETRAEKLARMPDIISTKPKPIVHIVPDPIQAGERPILFECPDRKCGEKFDCDKDRHDHAHWHHAWCFHCCTGFDNLRALEKHYRFILHPDRE</sequence>
<reference evidence="3 4" key="1">
    <citation type="submission" date="2019-10" db="EMBL/GenBank/DDBJ databases">
        <authorList>
            <person name="Palmer J.M."/>
        </authorList>
    </citation>
    <scope>NUCLEOTIDE SEQUENCE [LARGE SCALE GENOMIC DNA]</scope>
    <source>
        <strain evidence="3 4">TWF694</strain>
    </source>
</reference>
<dbReference type="PROSITE" id="PS00028">
    <property type="entry name" value="ZINC_FINGER_C2H2_1"/>
    <property type="match status" value="1"/>
</dbReference>
<evidence type="ECO:0000256" key="1">
    <source>
        <dbReference type="SAM" id="MobiDB-lite"/>
    </source>
</evidence>
<comment type="caution">
    <text evidence="3">The sequence shown here is derived from an EMBL/GenBank/DDBJ whole genome shotgun (WGS) entry which is preliminary data.</text>
</comment>